<sequence>MLNPALDNGIGKISEIASKLFMERKILKRVFEERAGGLDKVQPDSAQARWSEHKNRLEREKIWTAEDIFENKGPKINRPDYHLKVLRKHPIEGWYQVKELRDHSGVAHFLPERECTFRLFCKESHVTRAKQLLPD</sequence>
<protein>
    <submittedName>
        <fullName evidence="1">Uncharacterized protein</fullName>
    </submittedName>
</protein>
<dbReference type="AlphaFoldDB" id="A0A0S4LDR2"/>
<dbReference type="Proteomes" id="UP000198736">
    <property type="component" value="Unassembled WGS sequence"/>
</dbReference>
<dbReference type="STRING" id="1742973.COMA2_180094"/>
<dbReference type="EMBL" id="CZPZ01000010">
    <property type="protein sequence ID" value="CUS34744.1"/>
    <property type="molecule type" value="Genomic_DNA"/>
</dbReference>
<evidence type="ECO:0000313" key="2">
    <source>
        <dbReference type="Proteomes" id="UP000198736"/>
    </source>
</evidence>
<name>A0A0S4LDR2_9BACT</name>
<gene>
    <name evidence="1" type="ORF">COMA2_180094</name>
</gene>
<reference evidence="2" key="1">
    <citation type="submission" date="2015-10" db="EMBL/GenBank/DDBJ databases">
        <authorList>
            <person name="Luecker S."/>
            <person name="Luecker S."/>
        </authorList>
    </citation>
    <scope>NUCLEOTIDE SEQUENCE [LARGE SCALE GENOMIC DNA]</scope>
</reference>
<evidence type="ECO:0000313" key="1">
    <source>
        <dbReference type="EMBL" id="CUS34744.1"/>
    </source>
</evidence>
<organism evidence="1 2">
    <name type="scientific">Candidatus Nitrospira nitrificans</name>
    <dbReference type="NCBI Taxonomy" id="1742973"/>
    <lineage>
        <taxon>Bacteria</taxon>
        <taxon>Pseudomonadati</taxon>
        <taxon>Nitrospirota</taxon>
        <taxon>Nitrospiria</taxon>
        <taxon>Nitrospirales</taxon>
        <taxon>Nitrospiraceae</taxon>
        <taxon>Nitrospira</taxon>
    </lineage>
</organism>
<accession>A0A0S4LDR2</accession>
<proteinExistence type="predicted"/>
<keyword evidence="2" id="KW-1185">Reference proteome</keyword>